<dbReference type="RefSeq" id="WP_203793139.1">
    <property type="nucleotide sequence ID" value="NZ_BAAAQE010000054.1"/>
</dbReference>
<evidence type="ECO:0000313" key="2">
    <source>
        <dbReference type="Proteomes" id="UP000612282"/>
    </source>
</evidence>
<sequence length="61" mass="6628">MAVVVTLILLSLLVLILAGPLLESVFDRLRLTSSPARDGRPPARPRTARRIIGIIRRGGRG</sequence>
<protein>
    <submittedName>
        <fullName evidence="1">Uncharacterized protein</fullName>
    </submittedName>
</protein>
<proteinExistence type="predicted"/>
<accession>A0ABQ3X1R6</accession>
<gene>
    <name evidence="1" type="ORF">Aco03nite_007420</name>
</gene>
<name>A0ABQ3X1R6_9ACTN</name>
<keyword evidence="2" id="KW-1185">Reference proteome</keyword>
<evidence type="ECO:0000313" key="1">
    <source>
        <dbReference type="EMBL" id="GID52338.1"/>
    </source>
</evidence>
<comment type="caution">
    <text evidence="1">The sequence shown here is derived from an EMBL/GenBank/DDBJ whole genome shotgun (WGS) entry which is preliminary data.</text>
</comment>
<reference evidence="1 2" key="1">
    <citation type="submission" date="2021-01" db="EMBL/GenBank/DDBJ databases">
        <title>Whole genome shotgun sequence of Actinoplanes couchii NBRC 106145.</title>
        <authorList>
            <person name="Komaki H."/>
            <person name="Tamura T."/>
        </authorList>
    </citation>
    <scope>NUCLEOTIDE SEQUENCE [LARGE SCALE GENOMIC DNA]</scope>
    <source>
        <strain evidence="1 2">NBRC 106145</strain>
    </source>
</reference>
<dbReference type="Proteomes" id="UP000612282">
    <property type="component" value="Unassembled WGS sequence"/>
</dbReference>
<dbReference type="EMBL" id="BOMG01000014">
    <property type="protein sequence ID" value="GID52338.1"/>
    <property type="molecule type" value="Genomic_DNA"/>
</dbReference>
<organism evidence="1 2">
    <name type="scientific">Actinoplanes couchii</name>
    <dbReference type="NCBI Taxonomy" id="403638"/>
    <lineage>
        <taxon>Bacteria</taxon>
        <taxon>Bacillati</taxon>
        <taxon>Actinomycetota</taxon>
        <taxon>Actinomycetes</taxon>
        <taxon>Micromonosporales</taxon>
        <taxon>Micromonosporaceae</taxon>
        <taxon>Actinoplanes</taxon>
    </lineage>
</organism>